<dbReference type="InterPro" id="IPR014729">
    <property type="entry name" value="Rossmann-like_a/b/a_fold"/>
</dbReference>
<sequence>MRDVDAERLHLSVVGAGGWSWLGLSAVLVDALNAVHSSGNLTVRYEEIMSDSGYLDEVLAQGARNAADIADTTLHNVYQAMGFLKR</sequence>
<proteinExistence type="predicted"/>
<dbReference type="AlphaFoldDB" id="A0AAN9K9L5"/>
<name>A0AAN9K9L5_CLITE</name>
<keyword evidence="2" id="KW-1185">Reference proteome</keyword>
<dbReference type="Gene3D" id="1.10.240.10">
    <property type="entry name" value="Tyrosyl-Transfer RNA Synthetase"/>
    <property type="match status" value="1"/>
</dbReference>
<accession>A0AAN9K9L5</accession>
<dbReference type="EMBL" id="JAYKXN010000002">
    <property type="protein sequence ID" value="KAK7311754.1"/>
    <property type="molecule type" value="Genomic_DNA"/>
</dbReference>
<reference evidence="1 2" key="1">
    <citation type="submission" date="2024-01" db="EMBL/GenBank/DDBJ databases">
        <title>The genomes of 5 underutilized Papilionoideae crops provide insights into root nodulation and disease resistance.</title>
        <authorList>
            <person name="Yuan L."/>
        </authorList>
    </citation>
    <scope>NUCLEOTIDE SEQUENCE [LARGE SCALE GENOMIC DNA]</scope>
    <source>
        <strain evidence="1">LY-2023</strain>
        <tissue evidence="1">Leaf</tissue>
    </source>
</reference>
<evidence type="ECO:0000313" key="1">
    <source>
        <dbReference type="EMBL" id="KAK7311754.1"/>
    </source>
</evidence>
<dbReference type="Gene3D" id="3.40.50.620">
    <property type="entry name" value="HUPs"/>
    <property type="match status" value="1"/>
</dbReference>
<gene>
    <name evidence="1" type="ORF">RJT34_10087</name>
</gene>
<dbReference type="Proteomes" id="UP001359559">
    <property type="component" value="Unassembled WGS sequence"/>
</dbReference>
<comment type="caution">
    <text evidence="1">The sequence shown here is derived from an EMBL/GenBank/DDBJ whole genome shotgun (WGS) entry which is preliminary data.</text>
</comment>
<protein>
    <submittedName>
        <fullName evidence="1">Uncharacterized protein</fullName>
    </submittedName>
</protein>
<organism evidence="1 2">
    <name type="scientific">Clitoria ternatea</name>
    <name type="common">Butterfly pea</name>
    <dbReference type="NCBI Taxonomy" id="43366"/>
    <lineage>
        <taxon>Eukaryota</taxon>
        <taxon>Viridiplantae</taxon>
        <taxon>Streptophyta</taxon>
        <taxon>Embryophyta</taxon>
        <taxon>Tracheophyta</taxon>
        <taxon>Spermatophyta</taxon>
        <taxon>Magnoliopsida</taxon>
        <taxon>eudicotyledons</taxon>
        <taxon>Gunneridae</taxon>
        <taxon>Pentapetalae</taxon>
        <taxon>rosids</taxon>
        <taxon>fabids</taxon>
        <taxon>Fabales</taxon>
        <taxon>Fabaceae</taxon>
        <taxon>Papilionoideae</taxon>
        <taxon>50 kb inversion clade</taxon>
        <taxon>NPAAA clade</taxon>
        <taxon>indigoferoid/millettioid clade</taxon>
        <taxon>Phaseoleae</taxon>
        <taxon>Clitoria</taxon>
    </lineage>
</organism>
<evidence type="ECO:0000313" key="2">
    <source>
        <dbReference type="Proteomes" id="UP001359559"/>
    </source>
</evidence>